<evidence type="ECO:0000313" key="3">
    <source>
        <dbReference type="EMBL" id="MED6151800.1"/>
    </source>
</evidence>
<dbReference type="Pfam" id="PF03004">
    <property type="entry name" value="Transposase_24"/>
    <property type="match status" value="1"/>
</dbReference>
<reference evidence="3 4" key="1">
    <citation type="journal article" date="2023" name="Plants (Basel)">
        <title>Bridging the Gap: Combining Genomics and Transcriptomics Approaches to Understand Stylosanthes scabra, an Orphan Legume from the Brazilian Caatinga.</title>
        <authorList>
            <person name="Ferreira-Neto J.R.C."/>
            <person name="da Silva M.D."/>
            <person name="Binneck E."/>
            <person name="de Melo N.F."/>
            <person name="da Silva R.H."/>
            <person name="de Melo A.L.T.M."/>
            <person name="Pandolfi V."/>
            <person name="Bustamante F.O."/>
            <person name="Brasileiro-Vidal A.C."/>
            <person name="Benko-Iseppon A.M."/>
        </authorList>
    </citation>
    <scope>NUCLEOTIDE SEQUENCE [LARGE SCALE GENOMIC DNA]</scope>
    <source>
        <tissue evidence="3">Leaves</tissue>
    </source>
</reference>
<dbReference type="EMBL" id="JASCZI010092070">
    <property type="protein sequence ID" value="MED6151800.1"/>
    <property type="molecule type" value="Genomic_DNA"/>
</dbReference>
<name>A0ABU6TSF8_9FABA</name>
<evidence type="ECO:0008006" key="5">
    <source>
        <dbReference type="Google" id="ProtNLM"/>
    </source>
</evidence>
<feature type="region of interest" description="Disordered" evidence="2">
    <location>
        <begin position="335"/>
        <end position="379"/>
    </location>
</feature>
<protein>
    <recommendedName>
        <fullName evidence="5">Transposase (Putative), gypsy type</fullName>
    </recommendedName>
</protein>
<evidence type="ECO:0000256" key="1">
    <source>
        <dbReference type="SAM" id="Coils"/>
    </source>
</evidence>
<evidence type="ECO:0000256" key="2">
    <source>
        <dbReference type="SAM" id="MobiDB-lite"/>
    </source>
</evidence>
<dbReference type="InterPro" id="IPR004252">
    <property type="entry name" value="Probable_transposase_24"/>
</dbReference>
<organism evidence="3 4">
    <name type="scientific">Stylosanthes scabra</name>
    <dbReference type="NCBI Taxonomy" id="79078"/>
    <lineage>
        <taxon>Eukaryota</taxon>
        <taxon>Viridiplantae</taxon>
        <taxon>Streptophyta</taxon>
        <taxon>Embryophyta</taxon>
        <taxon>Tracheophyta</taxon>
        <taxon>Spermatophyta</taxon>
        <taxon>Magnoliopsida</taxon>
        <taxon>eudicotyledons</taxon>
        <taxon>Gunneridae</taxon>
        <taxon>Pentapetalae</taxon>
        <taxon>rosids</taxon>
        <taxon>fabids</taxon>
        <taxon>Fabales</taxon>
        <taxon>Fabaceae</taxon>
        <taxon>Papilionoideae</taxon>
        <taxon>50 kb inversion clade</taxon>
        <taxon>dalbergioids sensu lato</taxon>
        <taxon>Dalbergieae</taxon>
        <taxon>Pterocarpus clade</taxon>
        <taxon>Stylosanthes</taxon>
    </lineage>
</organism>
<feature type="coiled-coil region" evidence="1">
    <location>
        <begin position="271"/>
        <end position="316"/>
    </location>
</feature>
<keyword evidence="1" id="KW-0175">Coiled coil</keyword>
<comment type="caution">
    <text evidence="3">The sequence shown here is derived from an EMBL/GenBank/DDBJ whole genome shotgun (WGS) entry which is preliminary data.</text>
</comment>
<evidence type="ECO:0000313" key="4">
    <source>
        <dbReference type="Proteomes" id="UP001341840"/>
    </source>
</evidence>
<feature type="compositionally biased region" description="Pro residues" evidence="2">
    <location>
        <begin position="341"/>
        <end position="362"/>
    </location>
</feature>
<accession>A0ABU6TSF8</accession>
<dbReference type="Proteomes" id="UP001341840">
    <property type="component" value="Unassembled WGS sequence"/>
</dbReference>
<sequence length="379" mass="42616">LFRYRFELGKLAKHSSGVFGLASPQIESSVVFCRRISEVCPEYVIGFRELVLYQSSSGACGLVLRASKRLRELFHEIRKKGAPHGWIPEDIFARLVEFWRQDDFKKLQQTNTKSRASETGESMHTGGSTTYLATRERMFIEMGRTPSFSEVFVRTHTCKKDCYEWVDKRSHDCKVDSTSLLRLTSLTTLFEVEKNRLEVERQAIIVAGGPEPPPIDEETIWLQIAGGRKKGRIYGKGVVPAYYVPLIIGDVDDADTASDPSDVREQVTLLNRELSQQAEASRQRVAQVEAVCEQKVRTLEMALESQSQEVSQLRKAYSDMYSFLELMHSGGFGSASFTAMLPPPPSPPPPPPRARSPSPPPQQDRAASPSQHDDDLDYV</sequence>
<proteinExistence type="predicted"/>
<keyword evidence="4" id="KW-1185">Reference proteome</keyword>
<feature type="non-terminal residue" evidence="3">
    <location>
        <position position="1"/>
    </location>
</feature>
<gene>
    <name evidence="3" type="ORF">PIB30_085882</name>
</gene>